<dbReference type="KEGG" id="nsh:GXM_04375"/>
<accession>A0A5P8W2Q6</accession>
<dbReference type="AlphaFoldDB" id="A0A5P8W2Q6"/>
<name>A0A5P8W2Q6_9NOSO</name>
<keyword evidence="2" id="KW-1185">Reference proteome</keyword>
<gene>
    <name evidence="1" type="ORF">GXM_04375</name>
</gene>
<proteinExistence type="predicted"/>
<dbReference type="EMBL" id="CP045226">
    <property type="protein sequence ID" value="QFS46894.1"/>
    <property type="molecule type" value="Genomic_DNA"/>
</dbReference>
<protein>
    <submittedName>
        <fullName evidence="1">Uncharacterized protein</fullName>
    </submittedName>
</protein>
<reference evidence="1 2" key="1">
    <citation type="submission" date="2019-10" db="EMBL/GenBank/DDBJ databases">
        <title>Genomic and transcriptomic insights into the perfect genentic adaptation of a filamentous nitrogen-fixing cyanobacterium to rice fields.</title>
        <authorList>
            <person name="Chen Z."/>
        </authorList>
    </citation>
    <scope>NUCLEOTIDE SEQUENCE [LARGE SCALE GENOMIC DNA]</scope>
    <source>
        <strain evidence="1">CCNUC1</strain>
    </source>
</reference>
<organism evidence="1 2">
    <name type="scientific">Nostoc sphaeroides CCNUC1</name>
    <dbReference type="NCBI Taxonomy" id="2653204"/>
    <lineage>
        <taxon>Bacteria</taxon>
        <taxon>Bacillati</taxon>
        <taxon>Cyanobacteriota</taxon>
        <taxon>Cyanophyceae</taxon>
        <taxon>Nostocales</taxon>
        <taxon>Nostocaceae</taxon>
        <taxon>Nostoc</taxon>
    </lineage>
</organism>
<evidence type="ECO:0000313" key="1">
    <source>
        <dbReference type="EMBL" id="QFS46894.1"/>
    </source>
</evidence>
<sequence length="47" mass="5388">MIQKDLGDAAFAIARAKCEAATRLSTFSREKFEWRLPTYTPGHLFEL</sequence>
<evidence type="ECO:0000313" key="2">
    <source>
        <dbReference type="Proteomes" id="UP000326678"/>
    </source>
</evidence>
<dbReference type="Proteomes" id="UP000326678">
    <property type="component" value="Chromosome Gxm1"/>
</dbReference>